<reference evidence="2" key="1">
    <citation type="journal article" date="2017" name="Nat. Ecol. Evol.">
        <title>Genome expansion and lineage-specific genetic innovations in the forest pathogenic fungi Armillaria.</title>
        <authorList>
            <person name="Sipos G."/>
            <person name="Prasanna A.N."/>
            <person name="Walter M.C."/>
            <person name="O'Connor E."/>
            <person name="Balint B."/>
            <person name="Krizsan K."/>
            <person name="Kiss B."/>
            <person name="Hess J."/>
            <person name="Varga T."/>
            <person name="Slot J."/>
            <person name="Riley R."/>
            <person name="Boka B."/>
            <person name="Rigling D."/>
            <person name="Barry K."/>
            <person name="Lee J."/>
            <person name="Mihaltcheva S."/>
            <person name="LaButti K."/>
            <person name="Lipzen A."/>
            <person name="Waldron R."/>
            <person name="Moloney N.M."/>
            <person name="Sperisen C."/>
            <person name="Kredics L."/>
            <person name="Vagvoelgyi C."/>
            <person name="Patrignani A."/>
            <person name="Fitzpatrick D."/>
            <person name="Nagy I."/>
            <person name="Doyle S."/>
            <person name="Anderson J.B."/>
            <person name="Grigoriev I.V."/>
            <person name="Gueldener U."/>
            <person name="Muensterkoetter M."/>
            <person name="Nagy L.G."/>
        </authorList>
    </citation>
    <scope>NUCLEOTIDE SEQUENCE [LARGE SCALE GENOMIC DNA]</scope>
    <source>
        <strain evidence="2">28-4</strain>
    </source>
</reference>
<keyword evidence="2" id="KW-1185">Reference proteome</keyword>
<dbReference type="STRING" id="1076256.A0A2H3BJT0"/>
<dbReference type="AlphaFoldDB" id="A0A2H3BJT0"/>
<organism evidence="1 2">
    <name type="scientific">Armillaria solidipes</name>
    <dbReference type="NCBI Taxonomy" id="1076256"/>
    <lineage>
        <taxon>Eukaryota</taxon>
        <taxon>Fungi</taxon>
        <taxon>Dikarya</taxon>
        <taxon>Basidiomycota</taxon>
        <taxon>Agaricomycotina</taxon>
        <taxon>Agaricomycetes</taxon>
        <taxon>Agaricomycetidae</taxon>
        <taxon>Agaricales</taxon>
        <taxon>Marasmiineae</taxon>
        <taxon>Physalacriaceae</taxon>
        <taxon>Armillaria</taxon>
    </lineage>
</organism>
<sequence>MLECNSANKEVHCPIQTVWGHNRNRNCSFSSDDLYIPGTKLHMQFQANSSGAFEPLSATIVKCFEPFTSAVVLLVQRPIDTQPFILKLADRRLGYRHCWDVDIPWTSTVEGHLRCAVHDIQLGKKRNWFEIVHDTGHPQRPPKDEWEDWMWEVSTWTRKMNDHDTEHSAYRLLHRLQGNCIPRLHGVVSLSVTSEPEPLHPITDIVQGLAFEYIHGVNMEDLKPGVDISQQEAEAISSRVMDVFCTIEAENCVIHNDLHIGNVILRDSPVINDFGFAIIRRSGWSDEEWKDVVEGGPDTRNMRRALVNGGWKKNVTPFEMLDSRYDNPAVFNKYVEDLPEDYRTKMFERVLDTDWDGAKEMVHRWRIKPDVRCRPWYD</sequence>
<protein>
    <submittedName>
        <fullName evidence="1">Uncharacterized protein</fullName>
    </submittedName>
</protein>
<accession>A0A2H3BJT0</accession>
<evidence type="ECO:0000313" key="1">
    <source>
        <dbReference type="EMBL" id="PBK71115.1"/>
    </source>
</evidence>
<dbReference type="Gene3D" id="1.10.510.10">
    <property type="entry name" value="Transferase(Phosphotransferase) domain 1"/>
    <property type="match status" value="1"/>
</dbReference>
<proteinExistence type="predicted"/>
<gene>
    <name evidence="1" type="ORF">ARMSODRAFT_64250</name>
</gene>
<name>A0A2H3BJT0_9AGAR</name>
<dbReference type="Proteomes" id="UP000218334">
    <property type="component" value="Unassembled WGS sequence"/>
</dbReference>
<dbReference type="EMBL" id="KZ293424">
    <property type="protein sequence ID" value="PBK71115.1"/>
    <property type="molecule type" value="Genomic_DNA"/>
</dbReference>
<evidence type="ECO:0000313" key="2">
    <source>
        <dbReference type="Proteomes" id="UP000218334"/>
    </source>
</evidence>
<dbReference type="SUPFAM" id="SSF56112">
    <property type="entry name" value="Protein kinase-like (PK-like)"/>
    <property type="match status" value="1"/>
</dbReference>
<dbReference type="InterPro" id="IPR011009">
    <property type="entry name" value="Kinase-like_dom_sf"/>
</dbReference>